<dbReference type="AlphaFoldDB" id="A0AAU9TIN5"/>
<dbReference type="InterPro" id="IPR006612">
    <property type="entry name" value="THAP_Znf"/>
</dbReference>
<organism evidence="7 8">
    <name type="scientific">Euphydryas editha</name>
    <name type="common">Edith's checkerspot</name>
    <dbReference type="NCBI Taxonomy" id="104508"/>
    <lineage>
        <taxon>Eukaryota</taxon>
        <taxon>Metazoa</taxon>
        <taxon>Ecdysozoa</taxon>
        <taxon>Arthropoda</taxon>
        <taxon>Hexapoda</taxon>
        <taxon>Insecta</taxon>
        <taxon>Pterygota</taxon>
        <taxon>Neoptera</taxon>
        <taxon>Endopterygota</taxon>
        <taxon>Lepidoptera</taxon>
        <taxon>Glossata</taxon>
        <taxon>Ditrysia</taxon>
        <taxon>Papilionoidea</taxon>
        <taxon>Nymphalidae</taxon>
        <taxon>Nymphalinae</taxon>
        <taxon>Euphydryas</taxon>
    </lineage>
</organism>
<dbReference type="InterPro" id="IPR048366">
    <property type="entry name" value="TNP-like_GBD"/>
</dbReference>
<dbReference type="Gene3D" id="6.20.210.20">
    <property type="entry name" value="THAP domain"/>
    <property type="match status" value="1"/>
</dbReference>
<dbReference type="InterPro" id="IPR021896">
    <property type="entry name" value="THAP9-like_HTH"/>
</dbReference>
<dbReference type="Pfam" id="PF21787">
    <property type="entry name" value="TNP-like_RNaseH_N"/>
    <property type="match status" value="1"/>
</dbReference>
<keyword evidence="3" id="KW-0862">Zinc</keyword>
<evidence type="ECO:0000259" key="6">
    <source>
        <dbReference type="PROSITE" id="PS50950"/>
    </source>
</evidence>
<name>A0AAU9TIN5_EUPED</name>
<comment type="caution">
    <text evidence="7">The sequence shown here is derived from an EMBL/GenBank/DDBJ whole genome shotgun (WGS) entry which is preliminary data.</text>
</comment>
<sequence>MTKCCIRGCNSNSRENDEGLSFFRFPRNEALQNLWKDNIGTENIKPFKVVRVCSKHFEDNCINRTLDVVRLKDDVVPTLFPLQQKRIKVLRQKCRRLKQKVHDFQGIIDELKQKNFVSHESAILLEECAGSPEFLSRQIFKHRDEPCPRKYGEDIRKFALTLNFLSPKAYKFVRTTYNDCLPHPRTLTKWYQSVDAEPGFTTEAFKTLKIKAQNSPRPIICTLVIDEMAIRKGLYWDNSSKKFYGRINTGIMEESDSTEEASECFVMLLTSINEAWKLPVGYFLISSLTGEQKSHLVQVCIQMVEETGINIVALTCDGLAANFAMFQDLGCDLQKCQEKTVFAVENQKVFAFIDPCHCIKLIRNAFGDLKVIIDREGNKIEFKYIKLLLELQEKEGLHLGTKLSKAHVEFATQKMKVRLATQLFSNSVADALEFFKYNLKLSQFQGCSPTAQFIRIFNNPQQSISSTSRLEKSHFLIIWNFFFSSIRSRGGYNNNPNPVQFKAAYKRLLIRAEIRDHGIGNCIPLEQISILNCPSTDEPVKTINKLTHRHILIEEDYSTLYEEYLDHLELSLSEYTEQVLQYIAGFIARKLTRCLKCDECVELLHGSKKQHLQSIIEKKKVRVA</sequence>
<dbReference type="Pfam" id="PF05485">
    <property type="entry name" value="THAP"/>
    <property type="match status" value="1"/>
</dbReference>
<dbReference type="GO" id="GO:0003677">
    <property type="term" value="F:DNA binding"/>
    <property type="evidence" value="ECO:0007669"/>
    <property type="project" value="UniProtKB-UniRule"/>
</dbReference>
<dbReference type="InterPro" id="IPR048365">
    <property type="entry name" value="TNP-like_RNaseH_N"/>
</dbReference>
<dbReference type="InterPro" id="IPR038441">
    <property type="entry name" value="THAP_Znf_sf"/>
</dbReference>
<keyword evidence="1" id="KW-0479">Metal-binding</keyword>
<dbReference type="GO" id="GO:0008270">
    <property type="term" value="F:zinc ion binding"/>
    <property type="evidence" value="ECO:0007669"/>
    <property type="project" value="UniProtKB-KW"/>
</dbReference>
<evidence type="ECO:0000256" key="3">
    <source>
        <dbReference type="ARBA" id="ARBA00022833"/>
    </source>
</evidence>
<evidence type="ECO:0000313" key="7">
    <source>
        <dbReference type="EMBL" id="CAH2085968.1"/>
    </source>
</evidence>
<keyword evidence="2 5" id="KW-0863">Zinc-finger</keyword>
<keyword evidence="8" id="KW-1185">Reference proteome</keyword>
<dbReference type="Pfam" id="PF21788">
    <property type="entry name" value="TNP-like_GBD"/>
    <property type="match status" value="1"/>
</dbReference>
<dbReference type="Proteomes" id="UP001153954">
    <property type="component" value="Unassembled WGS sequence"/>
</dbReference>
<dbReference type="Pfam" id="PF21789">
    <property type="entry name" value="TNP-like_RNaseH_C"/>
    <property type="match status" value="1"/>
</dbReference>
<dbReference type="Pfam" id="PF12017">
    <property type="entry name" value="Tnp_P_element"/>
    <property type="match status" value="1"/>
</dbReference>
<dbReference type="SMART" id="SM00692">
    <property type="entry name" value="DM3"/>
    <property type="match status" value="1"/>
</dbReference>
<dbReference type="SUPFAM" id="SSF57716">
    <property type="entry name" value="Glucocorticoid receptor-like (DNA-binding domain)"/>
    <property type="match status" value="1"/>
</dbReference>
<evidence type="ECO:0000256" key="5">
    <source>
        <dbReference type="PROSITE-ProRule" id="PRU00309"/>
    </source>
</evidence>
<keyword evidence="4 5" id="KW-0238">DNA-binding</keyword>
<accession>A0AAU9TIN5</accession>
<evidence type="ECO:0000256" key="1">
    <source>
        <dbReference type="ARBA" id="ARBA00022723"/>
    </source>
</evidence>
<evidence type="ECO:0000313" key="8">
    <source>
        <dbReference type="Proteomes" id="UP001153954"/>
    </source>
</evidence>
<feature type="domain" description="THAP-type" evidence="6">
    <location>
        <begin position="1"/>
        <end position="80"/>
    </location>
</feature>
<dbReference type="SMART" id="SM00980">
    <property type="entry name" value="THAP"/>
    <property type="match status" value="1"/>
</dbReference>
<dbReference type="PANTHER" id="PTHR47577:SF2">
    <property type="entry name" value="THAP DOMAIN CONTAINING 9"/>
    <property type="match status" value="1"/>
</dbReference>
<dbReference type="PANTHER" id="PTHR47577">
    <property type="entry name" value="THAP DOMAIN-CONTAINING PROTEIN 6"/>
    <property type="match status" value="1"/>
</dbReference>
<evidence type="ECO:0000256" key="4">
    <source>
        <dbReference type="ARBA" id="ARBA00023125"/>
    </source>
</evidence>
<gene>
    <name evidence="7" type="ORF">EEDITHA_LOCUS2398</name>
</gene>
<dbReference type="InterPro" id="IPR048367">
    <property type="entry name" value="TNP-like_RNaseH_C"/>
</dbReference>
<proteinExistence type="predicted"/>
<reference evidence="7" key="1">
    <citation type="submission" date="2022-03" db="EMBL/GenBank/DDBJ databases">
        <authorList>
            <person name="Tunstrom K."/>
        </authorList>
    </citation>
    <scope>NUCLEOTIDE SEQUENCE</scope>
</reference>
<dbReference type="PROSITE" id="PS50950">
    <property type="entry name" value="ZF_THAP"/>
    <property type="match status" value="1"/>
</dbReference>
<protein>
    <recommendedName>
        <fullName evidence="6">THAP-type domain-containing protein</fullName>
    </recommendedName>
</protein>
<dbReference type="EMBL" id="CAKOGL010000005">
    <property type="protein sequence ID" value="CAH2085968.1"/>
    <property type="molecule type" value="Genomic_DNA"/>
</dbReference>
<evidence type="ECO:0000256" key="2">
    <source>
        <dbReference type="ARBA" id="ARBA00022771"/>
    </source>
</evidence>